<protein>
    <submittedName>
        <fullName evidence="2">Dipicolinic acid synthetase, B subunit</fullName>
    </submittedName>
</protein>
<dbReference type="NCBIfam" id="TIGR02852">
    <property type="entry name" value="spore_dpaB"/>
    <property type="match status" value="1"/>
</dbReference>
<reference evidence="3" key="1">
    <citation type="submission" date="2019-11" db="EMBL/GenBank/DDBJ databases">
        <title>Genome sequence of Heliorestis convoluta strain HH, an alkaliphilic and minimalistic phototrophic bacterium from a soda lake in Egypt.</title>
        <authorList>
            <person name="Dewey E.D."/>
            <person name="Stokes L.M."/>
            <person name="Burchell B.M."/>
            <person name="Shaffer K.N."/>
            <person name="Huntington A.M."/>
            <person name="Baker J.M."/>
            <person name="Nadendla S."/>
            <person name="Giglio M.G."/>
            <person name="Touchman J.W."/>
            <person name="Blankenship R.E."/>
            <person name="Madigan M.T."/>
            <person name="Sattley W.M."/>
        </authorList>
    </citation>
    <scope>NUCLEOTIDE SEQUENCE [LARGE SCALE GENOMIC DNA]</scope>
    <source>
        <strain evidence="3">HH</strain>
    </source>
</reference>
<dbReference type="EMBL" id="CP045875">
    <property type="protein sequence ID" value="QGG48235.1"/>
    <property type="molecule type" value="Genomic_DNA"/>
</dbReference>
<dbReference type="NCBIfam" id="NF006161">
    <property type="entry name" value="PRK08305.1"/>
    <property type="match status" value="1"/>
</dbReference>
<dbReference type="OrthoDB" id="9792688at2"/>
<dbReference type="InterPro" id="IPR003382">
    <property type="entry name" value="Flavoprotein"/>
</dbReference>
<keyword evidence="3" id="KW-1185">Reference proteome</keyword>
<dbReference type="PIRSF" id="PIRSF001390">
    <property type="entry name" value="Dipicolinate_synth_subunit_B"/>
    <property type="match status" value="1"/>
</dbReference>
<dbReference type="RefSeq" id="WP_153725469.1">
    <property type="nucleotide sequence ID" value="NZ_CP045875.1"/>
</dbReference>
<dbReference type="InterPro" id="IPR014214">
    <property type="entry name" value="Dipicolinic_acid_synth_B"/>
</dbReference>
<organism evidence="2 3">
    <name type="scientific">Heliorestis convoluta</name>
    <dbReference type="NCBI Taxonomy" id="356322"/>
    <lineage>
        <taxon>Bacteria</taxon>
        <taxon>Bacillati</taxon>
        <taxon>Bacillota</taxon>
        <taxon>Clostridia</taxon>
        <taxon>Eubacteriales</taxon>
        <taxon>Heliobacteriaceae</taxon>
        <taxon>Heliorestis</taxon>
    </lineage>
</organism>
<evidence type="ECO:0000313" key="2">
    <source>
        <dbReference type="EMBL" id="QGG48235.1"/>
    </source>
</evidence>
<feature type="domain" description="Flavoprotein" evidence="1">
    <location>
        <begin position="6"/>
        <end position="168"/>
    </location>
</feature>
<name>A0A5Q2N6Q4_9FIRM</name>
<dbReference type="Proteomes" id="UP000366051">
    <property type="component" value="Chromosome"/>
</dbReference>
<accession>A0A5Q2N6Q4</accession>
<dbReference type="AlphaFoldDB" id="A0A5Q2N6Q4"/>
<dbReference type="Gene3D" id="3.40.50.1950">
    <property type="entry name" value="Flavin prenyltransferase-like"/>
    <property type="match status" value="1"/>
</dbReference>
<evidence type="ECO:0000259" key="1">
    <source>
        <dbReference type="Pfam" id="PF02441"/>
    </source>
</evidence>
<dbReference type="InterPro" id="IPR036551">
    <property type="entry name" value="Flavin_trans-like"/>
</dbReference>
<sequence>MRLQGKQIGFAVTGSHCTIAEVIPIVRALIEKEGAEVIPIFSESVLTTDTRFGKAANWKKDFEEITGHKVITSISEAEPIGPQKKLDVIVVAPCTGNTIAKMANSITDTTVLMAAKAQLRNLKPVVLAISTNDGLSGNLKNLGIVMNAKNIFMVPFGQDSPHGKANSIVAKMELIPDTIVAALENRQIQPLLINKASS</sequence>
<dbReference type="Pfam" id="PF02441">
    <property type="entry name" value="Flavoprotein"/>
    <property type="match status" value="1"/>
</dbReference>
<dbReference type="SUPFAM" id="SSF52507">
    <property type="entry name" value="Homo-oligomeric flavin-containing Cys decarboxylases, HFCD"/>
    <property type="match status" value="1"/>
</dbReference>
<evidence type="ECO:0000313" key="3">
    <source>
        <dbReference type="Proteomes" id="UP000366051"/>
    </source>
</evidence>
<proteinExistence type="predicted"/>
<dbReference type="GO" id="GO:0003824">
    <property type="term" value="F:catalytic activity"/>
    <property type="evidence" value="ECO:0007669"/>
    <property type="project" value="InterPro"/>
</dbReference>
<gene>
    <name evidence="2" type="primary">dpaB</name>
    <name evidence="2" type="ORF">FTV88_2137</name>
</gene>
<dbReference type="KEGG" id="hcv:FTV88_2137"/>